<evidence type="ECO:0000256" key="1">
    <source>
        <dbReference type="ARBA" id="ARBA00004496"/>
    </source>
</evidence>
<gene>
    <name evidence="5" type="ORF">HK097_006145</name>
</gene>
<dbReference type="NCBIfam" id="NF012200">
    <property type="entry name" value="choice_anch_D"/>
    <property type="match status" value="1"/>
</dbReference>
<evidence type="ECO:0000313" key="6">
    <source>
        <dbReference type="Proteomes" id="UP001212841"/>
    </source>
</evidence>
<keyword evidence="2" id="KW-0963">Cytoplasm</keyword>
<comment type="caution">
    <text evidence="5">The sequence shown here is derived from an EMBL/GenBank/DDBJ whole genome shotgun (WGS) entry which is preliminary data.</text>
</comment>
<dbReference type="EMBL" id="JADGJD010002881">
    <property type="protein sequence ID" value="KAJ3027532.1"/>
    <property type="molecule type" value="Genomic_DNA"/>
</dbReference>
<dbReference type="Proteomes" id="UP001212841">
    <property type="component" value="Unassembled WGS sequence"/>
</dbReference>
<organism evidence="5 6">
    <name type="scientific">Rhizophlyctis rosea</name>
    <dbReference type="NCBI Taxonomy" id="64517"/>
    <lineage>
        <taxon>Eukaryota</taxon>
        <taxon>Fungi</taxon>
        <taxon>Fungi incertae sedis</taxon>
        <taxon>Chytridiomycota</taxon>
        <taxon>Chytridiomycota incertae sedis</taxon>
        <taxon>Chytridiomycetes</taxon>
        <taxon>Rhizophlyctidales</taxon>
        <taxon>Rhizophlyctidaceae</taxon>
        <taxon>Rhizophlyctis</taxon>
    </lineage>
</organism>
<dbReference type="PANTHER" id="PTHR22538:SF0">
    <property type="entry name" value="CILIA- AND FLAGELLA-ASSOCIATED PROTEIN 74"/>
    <property type="match status" value="1"/>
</dbReference>
<feature type="domain" description="Abnormal spindle-like microcephaly-associated protein ASH" evidence="4">
    <location>
        <begin position="93"/>
        <end position="174"/>
    </location>
</feature>
<dbReference type="PANTHER" id="PTHR22538">
    <property type="entry name" value="CILIA- AND FLAGELLA-ASSOCIATED PROTEIN 74"/>
    <property type="match status" value="1"/>
</dbReference>
<comment type="subcellular location">
    <subcellularLocation>
        <location evidence="1">Cytoplasm</location>
    </subcellularLocation>
</comment>
<evidence type="ECO:0000256" key="2">
    <source>
        <dbReference type="ARBA" id="ARBA00022490"/>
    </source>
</evidence>
<protein>
    <recommendedName>
        <fullName evidence="4">Abnormal spindle-like microcephaly-associated protein ASH domain-containing protein</fullName>
    </recommendedName>
</protein>
<dbReference type="AlphaFoldDB" id="A0AAD5S000"/>
<dbReference type="GO" id="GO:0005737">
    <property type="term" value="C:cytoplasm"/>
    <property type="evidence" value="ECO:0007669"/>
    <property type="project" value="UniProtKB-SubCell"/>
</dbReference>
<dbReference type="Gene3D" id="2.60.40.10">
    <property type="entry name" value="Immunoglobulins"/>
    <property type="match status" value="2"/>
</dbReference>
<evidence type="ECO:0000259" key="4">
    <source>
        <dbReference type="Pfam" id="PF15780"/>
    </source>
</evidence>
<feature type="region of interest" description="Disordered" evidence="3">
    <location>
        <begin position="1"/>
        <end position="41"/>
    </location>
</feature>
<feature type="non-terminal residue" evidence="5">
    <location>
        <position position="498"/>
    </location>
</feature>
<dbReference type="Pfam" id="PF15780">
    <property type="entry name" value="ASH"/>
    <property type="match status" value="1"/>
</dbReference>
<keyword evidence="6" id="KW-1185">Reference proteome</keyword>
<proteinExistence type="predicted"/>
<dbReference type="InterPro" id="IPR013783">
    <property type="entry name" value="Ig-like_fold"/>
</dbReference>
<evidence type="ECO:0000313" key="5">
    <source>
        <dbReference type="EMBL" id="KAJ3027532.1"/>
    </source>
</evidence>
<dbReference type="InterPro" id="IPR031549">
    <property type="entry name" value="ASH"/>
</dbReference>
<name>A0AAD5S000_9FUNG</name>
<sequence length="498" mass="53563">MVPKSRSRAPTTGSATAPEPLAEVVTAPQTDADENGSGIDWSNVKPRSVQFLVPCTLRKVISEKTKLLALTEGAVLPESEPVTQTIHLLVTATLVPRSFTLSTNLLNFSAVPVGKHTTKTLIIKNRTPNTITPKSHGLNPYGPFTLLHPIRTIPPNTSQTLAITFTPSTESTSMCLFTLSDAATTTRVQLLGQGVVPTVDVLTDELNMGDVLVNEPTSKPFSIKNHSPFPITFKISLLSPPGSLPNWSGISPFSVSEWEGTIPASTSSEIQVKFAPDRESDNFFDFVKVDVWGLGREILVPVFGRCWDTTTMVGGYDRPPKGLVINAVSFPPKFELEYLHELITGGGDEGDLSGFLGDVEEGKVKGLEGVGELLNRTTRCDFRFVTHSCEWVRDKDGGWGVDVRDLVVGNMKVGSGGAAGGAGKEGAKGKSPVAEFLVEPFEGSFVFDEGLGRFRVVGKQVVTAESFRFFVEPMKGTLEVGASKGLKIGLGNPIADFW</sequence>
<reference evidence="5" key="1">
    <citation type="submission" date="2020-05" db="EMBL/GenBank/DDBJ databases">
        <title>Phylogenomic resolution of chytrid fungi.</title>
        <authorList>
            <person name="Stajich J.E."/>
            <person name="Amses K."/>
            <person name="Simmons R."/>
            <person name="Seto K."/>
            <person name="Myers J."/>
            <person name="Bonds A."/>
            <person name="Quandt C.A."/>
            <person name="Barry K."/>
            <person name="Liu P."/>
            <person name="Grigoriev I."/>
            <person name="Longcore J.E."/>
            <person name="James T.Y."/>
        </authorList>
    </citation>
    <scope>NUCLEOTIDE SEQUENCE</scope>
    <source>
        <strain evidence="5">JEL0318</strain>
    </source>
</reference>
<evidence type="ECO:0000256" key="3">
    <source>
        <dbReference type="SAM" id="MobiDB-lite"/>
    </source>
</evidence>
<accession>A0AAD5S000</accession>